<proteinExistence type="inferred from homology"/>
<evidence type="ECO:0000256" key="2">
    <source>
        <dbReference type="ARBA" id="ARBA00009592"/>
    </source>
</evidence>
<dbReference type="Proteomes" id="UP000224567">
    <property type="component" value="Unassembled WGS sequence"/>
</dbReference>
<dbReference type="InterPro" id="IPR003591">
    <property type="entry name" value="Leu-rich_rpt_typical-subtyp"/>
</dbReference>
<dbReference type="InterPro" id="IPR032675">
    <property type="entry name" value="LRR_dom_sf"/>
</dbReference>
<dbReference type="PANTHER" id="PTHR27008:SF585">
    <property type="entry name" value="PROTEIN KINASE DOMAIN-CONTAINING PROTEIN"/>
    <property type="match status" value="1"/>
</dbReference>
<evidence type="ECO:0000256" key="8">
    <source>
        <dbReference type="ARBA" id="ARBA00023180"/>
    </source>
</evidence>
<dbReference type="InterPro" id="IPR017441">
    <property type="entry name" value="Protein_kinase_ATP_BS"/>
</dbReference>
<dbReference type="FunFam" id="3.80.10.10:FF:000111">
    <property type="entry name" value="LRR receptor-like serine/threonine-protein kinase ERECTA"/>
    <property type="match status" value="1"/>
</dbReference>
<keyword evidence="4 10" id="KW-0812">Transmembrane</keyword>
<dbReference type="FunFam" id="3.80.10.10:FF:000383">
    <property type="entry name" value="Leucine-rich repeat receptor protein kinase EMS1"/>
    <property type="match status" value="1"/>
</dbReference>
<dbReference type="OrthoDB" id="676979at2759"/>
<keyword evidence="7 10" id="KW-0472">Membrane</keyword>
<comment type="subcellular location">
    <subcellularLocation>
        <location evidence="1">Membrane</location>
        <topology evidence="1">Single-pass membrane protein</topology>
    </subcellularLocation>
</comment>
<reference evidence="13" key="2">
    <citation type="journal article" date="2017" name="J. Anim. Genet.">
        <title>Multiple reference genome sequences of hot pepper reveal the massive evolution of plant disease resistance genes by retroduplication.</title>
        <authorList>
            <person name="Kim S."/>
            <person name="Park J."/>
            <person name="Yeom S.-I."/>
            <person name="Kim Y.-M."/>
            <person name="Seo E."/>
            <person name="Kim K.-T."/>
            <person name="Kim M.-S."/>
            <person name="Lee J.M."/>
            <person name="Cheong K."/>
            <person name="Shin H.-S."/>
            <person name="Kim S.-B."/>
            <person name="Han K."/>
            <person name="Lee J."/>
            <person name="Park M."/>
            <person name="Lee H.-A."/>
            <person name="Lee H.-Y."/>
            <person name="Lee Y."/>
            <person name="Oh S."/>
            <person name="Lee J.H."/>
            <person name="Choi E."/>
            <person name="Choi E."/>
            <person name="Lee S.E."/>
            <person name="Jeon J."/>
            <person name="Kim H."/>
            <person name="Choi G."/>
            <person name="Song H."/>
            <person name="Lee J."/>
            <person name="Lee S.-C."/>
            <person name="Kwon J.-K."/>
            <person name="Lee H.-Y."/>
            <person name="Koo N."/>
            <person name="Hong Y."/>
            <person name="Kim R.W."/>
            <person name="Kang W.-H."/>
            <person name="Huh J.H."/>
            <person name="Kang B.-C."/>
            <person name="Yang T.-J."/>
            <person name="Lee Y.-H."/>
            <person name="Bennetzen J.L."/>
            <person name="Choi D."/>
        </authorList>
    </citation>
    <scope>NUCLEOTIDE SEQUENCE [LARGE SCALE GENOMIC DNA]</scope>
    <source>
        <strain evidence="13">cv. PBC81</strain>
    </source>
</reference>
<feature type="binding site" evidence="9">
    <location>
        <position position="357"/>
    </location>
    <ligand>
        <name>ATP</name>
        <dbReference type="ChEBI" id="CHEBI:30616"/>
    </ligand>
</feature>
<dbReference type="SUPFAM" id="SSF56112">
    <property type="entry name" value="Protein kinase-like (PK-like)"/>
    <property type="match status" value="1"/>
</dbReference>
<keyword evidence="8" id="KW-0325">Glycoprotein</keyword>
<dbReference type="Gene3D" id="3.80.10.10">
    <property type="entry name" value="Ribonuclease Inhibitor"/>
    <property type="match status" value="1"/>
</dbReference>
<evidence type="ECO:0000313" key="13">
    <source>
        <dbReference type="Proteomes" id="UP000224567"/>
    </source>
</evidence>
<organism evidence="12 13">
    <name type="scientific">Capsicum baccatum</name>
    <name type="common">Peruvian pepper</name>
    <dbReference type="NCBI Taxonomy" id="33114"/>
    <lineage>
        <taxon>Eukaryota</taxon>
        <taxon>Viridiplantae</taxon>
        <taxon>Streptophyta</taxon>
        <taxon>Embryophyta</taxon>
        <taxon>Tracheophyta</taxon>
        <taxon>Spermatophyta</taxon>
        <taxon>Magnoliopsida</taxon>
        <taxon>eudicotyledons</taxon>
        <taxon>Gunneridae</taxon>
        <taxon>Pentapetalae</taxon>
        <taxon>asterids</taxon>
        <taxon>lamiids</taxon>
        <taxon>Solanales</taxon>
        <taxon>Solanaceae</taxon>
        <taxon>Solanoideae</taxon>
        <taxon>Capsiceae</taxon>
        <taxon>Capsicum</taxon>
    </lineage>
</organism>
<evidence type="ECO:0000256" key="9">
    <source>
        <dbReference type="PROSITE-ProRule" id="PRU10141"/>
    </source>
</evidence>
<dbReference type="InterPro" id="IPR000719">
    <property type="entry name" value="Prot_kinase_dom"/>
</dbReference>
<dbReference type="Pfam" id="PF13855">
    <property type="entry name" value="LRR_8"/>
    <property type="match status" value="2"/>
</dbReference>
<dbReference type="Gene3D" id="3.30.200.20">
    <property type="entry name" value="Phosphorylase Kinase, domain 1"/>
    <property type="match status" value="1"/>
</dbReference>
<dbReference type="EMBL" id="MLFT02000004">
    <property type="protein sequence ID" value="PHT49609.1"/>
    <property type="molecule type" value="Genomic_DNA"/>
</dbReference>
<evidence type="ECO:0000256" key="3">
    <source>
        <dbReference type="ARBA" id="ARBA00022614"/>
    </source>
</evidence>
<dbReference type="GO" id="GO:0051707">
    <property type="term" value="P:response to other organism"/>
    <property type="evidence" value="ECO:0007669"/>
    <property type="project" value="UniProtKB-ARBA"/>
</dbReference>
<dbReference type="PROSITE" id="PS50011">
    <property type="entry name" value="PROTEIN_KINASE_DOM"/>
    <property type="match status" value="1"/>
</dbReference>
<dbReference type="GO" id="GO:0016020">
    <property type="term" value="C:membrane"/>
    <property type="evidence" value="ECO:0007669"/>
    <property type="project" value="UniProtKB-SubCell"/>
</dbReference>
<dbReference type="InterPro" id="IPR051809">
    <property type="entry name" value="Plant_receptor-like_S/T_kinase"/>
</dbReference>
<protein>
    <recommendedName>
        <fullName evidence="11">Protein kinase domain-containing protein</fullName>
    </recommendedName>
</protein>
<evidence type="ECO:0000259" key="11">
    <source>
        <dbReference type="PROSITE" id="PS50011"/>
    </source>
</evidence>
<evidence type="ECO:0000256" key="10">
    <source>
        <dbReference type="SAM" id="Phobius"/>
    </source>
</evidence>
<dbReference type="InterPro" id="IPR001245">
    <property type="entry name" value="Ser-Thr/Tyr_kinase_cat_dom"/>
</dbReference>
<sequence>MLAPVALSALTNLSCKIQGRIPDEVGNLSNLLDLRISGNNLVGWIPSTIGNLRKLHHFDLTNNKLTGFPQQLATCLGNITSLREIHLGSNKLSSNIPPSLGNLQDLVVLDLSSNKMVGFLPPEIGNLKAVTLIDLTMNQFSNEILRKIGGLQTLVHLSLKHNKLQGSIPDSMSNMVGLEFLDLSHNNISGIIPMSLEKLKNLKYFNVSVNKLYGEIPSSSPFKNLPSQFFINNEALCGSSRFSVPPCPTSSKHRSNNKKVLVLFLLLGIALVFVPSIFVLLWKRYRKGKRALQQPDSLAAITRERISYYELLQATDVLSESNRIGSGSFGSVYKGVLISGTAIAVKVFNLQLDAAFKRFDMECEVLRSLRHRNLVKVNTSCSNLDLRL</sequence>
<dbReference type="GO" id="GO:0005524">
    <property type="term" value="F:ATP binding"/>
    <property type="evidence" value="ECO:0007669"/>
    <property type="project" value="UniProtKB-UniRule"/>
</dbReference>
<dbReference type="AlphaFoldDB" id="A0A2G2WWR5"/>
<name>A0A2G2WWR5_CAPBA</name>
<comment type="similarity">
    <text evidence="2">Belongs to the RLP family.</text>
</comment>
<dbReference type="Pfam" id="PF07714">
    <property type="entry name" value="PK_Tyr_Ser-Thr"/>
    <property type="match status" value="1"/>
</dbReference>
<evidence type="ECO:0000256" key="1">
    <source>
        <dbReference type="ARBA" id="ARBA00004167"/>
    </source>
</evidence>
<keyword evidence="13" id="KW-1185">Reference proteome</keyword>
<reference evidence="12 13" key="1">
    <citation type="journal article" date="2017" name="Genome Biol.">
        <title>New reference genome sequences of hot pepper reveal the massive evolution of plant disease-resistance genes by retroduplication.</title>
        <authorList>
            <person name="Kim S."/>
            <person name="Park J."/>
            <person name="Yeom S.I."/>
            <person name="Kim Y.M."/>
            <person name="Seo E."/>
            <person name="Kim K.T."/>
            <person name="Kim M.S."/>
            <person name="Lee J.M."/>
            <person name="Cheong K."/>
            <person name="Shin H.S."/>
            <person name="Kim S.B."/>
            <person name="Han K."/>
            <person name="Lee J."/>
            <person name="Park M."/>
            <person name="Lee H.A."/>
            <person name="Lee H.Y."/>
            <person name="Lee Y."/>
            <person name="Oh S."/>
            <person name="Lee J.H."/>
            <person name="Choi E."/>
            <person name="Choi E."/>
            <person name="Lee S.E."/>
            <person name="Jeon J."/>
            <person name="Kim H."/>
            <person name="Choi G."/>
            <person name="Song H."/>
            <person name="Lee J."/>
            <person name="Lee S.C."/>
            <person name="Kwon J.K."/>
            <person name="Lee H.Y."/>
            <person name="Koo N."/>
            <person name="Hong Y."/>
            <person name="Kim R.W."/>
            <person name="Kang W.H."/>
            <person name="Huh J.H."/>
            <person name="Kang B.C."/>
            <person name="Yang T.J."/>
            <person name="Lee Y.H."/>
            <person name="Bennetzen J.L."/>
            <person name="Choi D."/>
        </authorList>
    </citation>
    <scope>NUCLEOTIDE SEQUENCE [LARGE SCALE GENOMIC DNA]</scope>
    <source>
        <strain evidence="13">cv. PBC81</strain>
    </source>
</reference>
<keyword evidence="3" id="KW-0433">Leucine-rich repeat</keyword>
<evidence type="ECO:0000256" key="6">
    <source>
        <dbReference type="ARBA" id="ARBA00022989"/>
    </source>
</evidence>
<keyword evidence="9" id="KW-0067">ATP-binding</keyword>
<keyword evidence="5" id="KW-0677">Repeat</keyword>
<dbReference type="SUPFAM" id="SSF52058">
    <property type="entry name" value="L domain-like"/>
    <property type="match status" value="1"/>
</dbReference>
<feature type="domain" description="Protein kinase" evidence="11">
    <location>
        <begin position="318"/>
        <end position="388"/>
    </location>
</feature>
<gene>
    <name evidence="12" type="ORF">CQW23_09356</name>
</gene>
<dbReference type="InterPro" id="IPR011009">
    <property type="entry name" value="Kinase-like_dom_sf"/>
</dbReference>
<evidence type="ECO:0000256" key="5">
    <source>
        <dbReference type="ARBA" id="ARBA00022737"/>
    </source>
</evidence>
<dbReference type="PROSITE" id="PS00107">
    <property type="entry name" value="PROTEIN_KINASE_ATP"/>
    <property type="match status" value="1"/>
</dbReference>
<dbReference type="GO" id="GO:0006952">
    <property type="term" value="P:defense response"/>
    <property type="evidence" value="ECO:0007669"/>
    <property type="project" value="UniProtKB-ARBA"/>
</dbReference>
<dbReference type="PANTHER" id="PTHR27008">
    <property type="entry name" value="OS04G0122200 PROTEIN"/>
    <property type="match status" value="1"/>
</dbReference>
<accession>A0A2G2WWR5</accession>
<feature type="transmembrane region" description="Helical" evidence="10">
    <location>
        <begin position="260"/>
        <end position="282"/>
    </location>
</feature>
<evidence type="ECO:0000313" key="12">
    <source>
        <dbReference type="EMBL" id="PHT49609.1"/>
    </source>
</evidence>
<dbReference type="Pfam" id="PF00560">
    <property type="entry name" value="LRR_1"/>
    <property type="match status" value="1"/>
</dbReference>
<comment type="caution">
    <text evidence="12">The sequence shown here is derived from an EMBL/GenBank/DDBJ whole genome shotgun (WGS) entry which is preliminary data.</text>
</comment>
<dbReference type="SMART" id="SM00369">
    <property type="entry name" value="LRR_TYP"/>
    <property type="match status" value="5"/>
</dbReference>
<keyword evidence="6 10" id="KW-1133">Transmembrane helix</keyword>
<dbReference type="GO" id="GO:0004672">
    <property type="term" value="F:protein kinase activity"/>
    <property type="evidence" value="ECO:0007669"/>
    <property type="project" value="InterPro"/>
</dbReference>
<dbReference type="InterPro" id="IPR001611">
    <property type="entry name" value="Leu-rich_rpt"/>
</dbReference>
<keyword evidence="9" id="KW-0547">Nucleotide-binding</keyword>
<evidence type="ECO:0000256" key="7">
    <source>
        <dbReference type="ARBA" id="ARBA00023136"/>
    </source>
</evidence>
<evidence type="ECO:0000256" key="4">
    <source>
        <dbReference type="ARBA" id="ARBA00022692"/>
    </source>
</evidence>
<dbReference type="PROSITE" id="PS51450">
    <property type="entry name" value="LRR"/>
    <property type="match status" value="1"/>
</dbReference>